<evidence type="ECO:0008006" key="3">
    <source>
        <dbReference type="Google" id="ProtNLM"/>
    </source>
</evidence>
<dbReference type="EMBL" id="BGPR01014537">
    <property type="protein sequence ID" value="GBN65663.1"/>
    <property type="molecule type" value="Genomic_DNA"/>
</dbReference>
<dbReference type="InterPro" id="IPR013083">
    <property type="entry name" value="Znf_RING/FYVE/PHD"/>
</dbReference>
<name>A0A4Y2QQS5_ARAVE</name>
<reference evidence="1 2" key="1">
    <citation type="journal article" date="2019" name="Sci. Rep.">
        <title>Orb-weaving spider Araneus ventricosus genome elucidates the spidroin gene catalogue.</title>
        <authorList>
            <person name="Kono N."/>
            <person name="Nakamura H."/>
            <person name="Ohtoshi R."/>
            <person name="Moran D.A.P."/>
            <person name="Shinohara A."/>
            <person name="Yoshida Y."/>
            <person name="Fujiwara M."/>
            <person name="Mori M."/>
            <person name="Tomita M."/>
            <person name="Arakawa K."/>
        </authorList>
    </citation>
    <scope>NUCLEOTIDE SEQUENCE [LARGE SCALE GENOMIC DNA]</scope>
</reference>
<organism evidence="1 2">
    <name type="scientific">Araneus ventricosus</name>
    <name type="common">Orbweaver spider</name>
    <name type="synonym">Epeira ventricosa</name>
    <dbReference type="NCBI Taxonomy" id="182803"/>
    <lineage>
        <taxon>Eukaryota</taxon>
        <taxon>Metazoa</taxon>
        <taxon>Ecdysozoa</taxon>
        <taxon>Arthropoda</taxon>
        <taxon>Chelicerata</taxon>
        <taxon>Arachnida</taxon>
        <taxon>Araneae</taxon>
        <taxon>Araneomorphae</taxon>
        <taxon>Entelegynae</taxon>
        <taxon>Araneoidea</taxon>
        <taxon>Araneidae</taxon>
        <taxon>Araneus</taxon>
    </lineage>
</organism>
<dbReference type="SUPFAM" id="SSF57850">
    <property type="entry name" value="RING/U-box"/>
    <property type="match status" value="2"/>
</dbReference>
<evidence type="ECO:0000313" key="1">
    <source>
        <dbReference type="EMBL" id="GBN65663.1"/>
    </source>
</evidence>
<evidence type="ECO:0000313" key="2">
    <source>
        <dbReference type="Proteomes" id="UP000499080"/>
    </source>
</evidence>
<keyword evidence="2" id="KW-1185">Reference proteome</keyword>
<sequence>MTACMACRFEIDVPHQQFPLECGHFLHKTCTNPLKRDYNMCFLCSHKLSLNDRLKIRQLEYFDDPTHATCFYCHFPIDVPHQQFYLQCGHVMHFMCAVMWKRNYGQCFECGKKPTAKDIDNVANIELLKTAK</sequence>
<proteinExistence type="predicted"/>
<accession>A0A4Y2QQS5</accession>
<dbReference type="AlphaFoldDB" id="A0A4Y2QQS5"/>
<comment type="caution">
    <text evidence="1">The sequence shown here is derived from an EMBL/GenBank/DDBJ whole genome shotgun (WGS) entry which is preliminary data.</text>
</comment>
<dbReference type="Proteomes" id="UP000499080">
    <property type="component" value="Unassembled WGS sequence"/>
</dbReference>
<protein>
    <recommendedName>
        <fullName evidence="3">RING-type domain-containing protein</fullName>
    </recommendedName>
</protein>
<gene>
    <name evidence="1" type="ORF">AVEN_122882_1</name>
</gene>
<dbReference type="Gene3D" id="3.30.40.10">
    <property type="entry name" value="Zinc/RING finger domain, C3HC4 (zinc finger)"/>
    <property type="match status" value="1"/>
</dbReference>